<dbReference type="AlphaFoldDB" id="A0AAV4CH21"/>
<dbReference type="EMBL" id="BLXT01006265">
    <property type="protein sequence ID" value="GFO30882.1"/>
    <property type="molecule type" value="Genomic_DNA"/>
</dbReference>
<sequence>MAILKGTRLSIHHLGIKSSLSLIFQRFVVTLSSIVTKSQRSDIEIAGDNQITRPSGKIVVGLKAVHVTTGRVSEGQCPIAPRIGYNSLFSDYNVMIV</sequence>
<dbReference type="Proteomes" id="UP000735302">
    <property type="component" value="Unassembled WGS sequence"/>
</dbReference>
<proteinExistence type="predicted"/>
<protein>
    <submittedName>
        <fullName evidence="1">Uncharacterized protein</fullName>
    </submittedName>
</protein>
<organism evidence="1 2">
    <name type="scientific">Plakobranchus ocellatus</name>
    <dbReference type="NCBI Taxonomy" id="259542"/>
    <lineage>
        <taxon>Eukaryota</taxon>
        <taxon>Metazoa</taxon>
        <taxon>Spiralia</taxon>
        <taxon>Lophotrochozoa</taxon>
        <taxon>Mollusca</taxon>
        <taxon>Gastropoda</taxon>
        <taxon>Heterobranchia</taxon>
        <taxon>Euthyneura</taxon>
        <taxon>Panpulmonata</taxon>
        <taxon>Sacoglossa</taxon>
        <taxon>Placobranchoidea</taxon>
        <taxon>Plakobranchidae</taxon>
        <taxon>Plakobranchus</taxon>
    </lineage>
</organism>
<keyword evidence="2" id="KW-1185">Reference proteome</keyword>
<gene>
    <name evidence="1" type="ORF">PoB_005738700</name>
</gene>
<reference evidence="1 2" key="1">
    <citation type="journal article" date="2021" name="Elife">
        <title>Chloroplast acquisition without the gene transfer in kleptoplastic sea slugs, Plakobranchus ocellatus.</title>
        <authorList>
            <person name="Maeda T."/>
            <person name="Takahashi S."/>
            <person name="Yoshida T."/>
            <person name="Shimamura S."/>
            <person name="Takaki Y."/>
            <person name="Nagai Y."/>
            <person name="Toyoda A."/>
            <person name="Suzuki Y."/>
            <person name="Arimoto A."/>
            <person name="Ishii H."/>
            <person name="Satoh N."/>
            <person name="Nishiyama T."/>
            <person name="Hasebe M."/>
            <person name="Maruyama T."/>
            <person name="Minagawa J."/>
            <person name="Obokata J."/>
            <person name="Shigenobu S."/>
        </authorList>
    </citation>
    <scope>NUCLEOTIDE SEQUENCE [LARGE SCALE GENOMIC DNA]</scope>
</reference>
<evidence type="ECO:0000313" key="2">
    <source>
        <dbReference type="Proteomes" id="UP000735302"/>
    </source>
</evidence>
<evidence type="ECO:0000313" key="1">
    <source>
        <dbReference type="EMBL" id="GFO30882.1"/>
    </source>
</evidence>
<accession>A0AAV4CH21</accession>
<comment type="caution">
    <text evidence="1">The sequence shown here is derived from an EMBL/GenBank/DDBJ whole genome shotgun (WGS) entry which is preliminary data.</text>
</comment>
<name>A0AAV4CH21_9GAST</name>